<keyword evidence="8" id="KW-0902">Two-component regulatory system</keyword>
<evidence type="ECO:0000256" key="8">
    <source>
        <dbReference type="ARBA" id="ARBA00023012"/>
    </source>
</evidence>
<evidence type="ECO:0000313" key="12">
    <source>
        <dbReference type="Proteomes" id="UP001519363"/>
    </source>
</evidence>
<evidence type="ECO:0000256" key="1">
    <source>
        <dbReference type="ARBA" id="ARBA00000085"/>
    </source>
</evidence>
<keyword evidence="9" id="KW-0472">Membrane</keyword>
<dbReference type="SMART" id="SM00387">
    <property type="entry name" value="HATPase_c"/>
    <property type="match status" value="1"/>
</dbReference>
<dbReference type="Pfam" id="PF23539">
    <property type="entry name" value="DUF7134"/>
    <property type="match status" value="1"/>
</dbReference>
<dbReference type="Gene3D" id="1.20.5.1930">
    <property type="match status" value="1"/>
</dbReference>
<dbReference type="PANTHER" id="PTHR24421:SF10">
    <property type="entry name" value="NITRATE_NITRITE SENSOR PROTEIN NARQ"/>
    <property type="match status" value="1"/>
</dbReference>
<comment type="catalytic activity">
    <reaction evidence="1">
        <text>ATP + protein L-histidine = ADP + protein N-phospho-L-histidine.</text>
        <dbReference type="EC" id="2.7.13.3"/>
    </reaction>
</comment>
<dbReference type="GO" id="GO:0016301">
    <property type="term" value="F:kinase activity"/>
    <property type="evidence" value="ECO:0007669"/>
    <property type="project" value="UniProtKB-KW"/>
</dbReference>
<evidence type="ECO:0000313" key="11">
    <source>
        <dbReference type="EMBL" id="MBP2477102.1"/>
    </source>
</evidence>
<name>A0ABS5AL40_9PSEU</name>
<dbReference type="Pfam" id="PF02518">
    <property type="entry name" value="HATPase_c"/>
    <property type="match status" value="1"/>
</dbReference>
<feature type="transmembrane region" description="Helical" evidence="9">
    <location>
        <begin position="79"/>
        <end position="99"/>
    </location>
</feature>
<evidence type="ECO:0000256" key="7">
    <source>
        <dbReference type="ARBA" id="ARBA00022840"/>
    </source>
</evidence>
<dbReference type="EMBL" id="JAGIOO010000001">
    <property type="protein sequence ID" value="MBP2477102.1"/>
    <property type="molecule type" value="Genomic_DNA"/>
</dbReference>
<dbReference type="InterPro" id="IPR050482">
    <property type="entry name" value="Sensor_HK_TwoCompSys"/>
</dbReference>
<proteinExistence type="predicted"/>
<feature type="transmembrane region" description="Helical" evidence="9">
    <location>
        <begin position="21"/>
        <end position="37"/>
    </location>
</feature>
<dbReference type="Pfam" id="PF07730">
    <property type="entry name" value="HisKA_3"/>
    <property type="match status" value="1"/>
</dbReference>
<dbReference type="Gene3D" id="3.30.565.10">
    <property type="entry name" value="Histidine kinase-like ATPase, C-terminal domain"/>
    <property type="match status" value="1"/>
</dbReference>
<keyword evidence="7" id="KW-0067">ATP-binding</keyword>
<keyword evidence="4" id="KW-0808">Transferase</keyword>
<dbReference type="PANTHER" id="PTHR24421">
    <property type="entry name" value="NITRATE/NITRITE SENSOR PROTEIN NARX-RELATED"/>
    <property type="match status" value="1"/>
</dbReference>
<organism evidence="11 12">
    <name type="scientific">Crossiella equi</name>
    <dbReference type="NCBI Taxonomy" id="130796"/>
    <lineage>
        <taxon>Bacteria</taxon>
        <taxon>Bacillati</taxon>
        <taxon>Actinomycetota</taxon>
        <taxon>Actinomycetes</taxon>
        <taxon>Pseudonocardiales</taxon>
        <taxon>Pseudonocardiaceae</taxon>
        <taxon>Crossiella</taxon>
    </lineage>
</organism>
<evidence type="ECO:0000256" key="3">
    <source>
        <dbReference type="ARBA" id="ARBA00022553"/>
    </source>
</evidence>
<keyword evidence="9" id="KW-1133">Transmembrane helix</keyword>
<evidence type="ECO:0000256" key="9">
    <source>
        <dbReference type="SAM" id="Phobius"/>
    </source>
</evidence>
<comment type="caution">
    <text evidence="11">The sequence shown here is derived from an EMBL/GenBank/DDBJ whole genome shotgun (WGS) entry which is preliminary data.</text>
</comment>
<keyword evidence="9" id="KW-0812">Transmembrane</keyword>
<keyword evidence="12" id="KW-1185">Reference proteome</keyword>
<dbReference type="InterPro" id="IPR011712">
    <property type="entry name" value="Sig_transdc_His_kin_sub3_dim/P"/>
</dbReference>
<dbReference type="SUPFAM" id="SSF55874">
    <property type="entry name" value="ATPase domain of HSP90 chaperone/DNA topoisomerase II/histidine kinase"/>
    <property type="match status" value="1"/>
</dbReference>
<sequence length="395" mass="42364">MRMIRSVVRWCLGVQPQVADTVVALGLTCVALLLVHRDPPFGLAEPDELAFVLVVLSVMPNALRRLAPVPVFLGTCVAYSVYVVHGFPDVISPFGAWLALYTVAAHRPPRLSVPVILCVVPVMIIGIALAKGSWLTLVQGSLHGSVSWLLGAGRYGLTQRNRQLAELAQALDADRERSSQRAVTEERVRIARELHDVVAHHMSVISVQAGLARYVFDTDRPTAAAALATIADTSREALDEMRRLLAVLRLPAEEDEEDTGYDPQPGLDHVEGLLERVRAAGMSAELRVTGEPRPLPPGPDLCAYRVVQESLTNVLKHAFPAQVTVHVHYGATELTVRVTDDGPGPAGGEATGHGIAGMRERSRLYEGSLTAGAGADGGFEVVLRLPLVPRTGGGV</sequence>
<evidence type="ECO:0000256" key="5">
    <source>
        <dbReference type="ARBA" id="ARBA00022741"/>
    </source>
</evidence>
<evidence type="ECO:0000256" key="2">
    <source>
        <dbReference type="ARBA" id="ARBA00012438"/>
    </source>
</evidence>
<evidence type="ECO:0000256" key="6">
    <source>
        <dbReference type="ARBA" id="ARBA00022777"/>
    </source>
</evidence>
<dbReference type="InterPro" id="IPR036890">
    <property type="entry name" value="HATPase_C_sf"/>
</dbReference>
<feature type="domain" description="Histidine kinase/HSP90-like ATPase" evidence="10">
    <location>
        <begin position="298"/>
        <end position="389"/>
    </location>
</feature>
<dbReference type="CDD" id="cd16917">
    <property type="entry name" value="HATPase_UhpB-NarQ-NarX-like"/>
    <property type="match status" value="1"/>
</dbReference>
<accession>A0ABS5AL40</accession>
<reference evidence="11 12" key="1">
    <citation type="submission" date="2021-03" db="EMBL/GenBank/DDBJ databases">
        <title>Sequencing the genomes of 1000 actinobacteria strains.</title>
        <authorList>
            <person name="Klenk H.-P."/>
        </authorList>
    </citation>
    <scope>NUCLEOTIDE SEQUENCE [LARGE SCALE GENOMIC DNA]</scope>
    <source>
        <strain evidence="11 12">DSM 44580</strain>
    </source>
</reference>
<keyword evidence="3" id="KW-0597">Phosphoprotein</keyword>
<dbReference type="InterPro" id="IPR055558">
    <property type="entry name" value="DUF7134"/>
</dbReference>
<dbReference type="EC" id="2.7.13.3" evidence="2"/>
<keyword evidence="6 11" id="KW-0418">Kinase</keyword>
<keyword evidence="5" id="KW-0547">Nucleotide-binding</keyword>
<protein>
    <recommendedName>
        <fullName evidence="2">histidine kinase</fullName>
        <ecNumber evidence="2">2.7.13.3</ecNumber>
    </recommendedName>
</protein>
<gene>
    <name evidence="11" type="ORF">JOF53_005974</name>
</gene>
<dbReference type="Proteomes" id="UP001519363">
    <property type="component" value="Unassembled WGS sequence"/>
</dbReference>
<evidence type="ECO:0000256" key="4">
    <source>
        <dbReference type="ARBA" id="ARBA00022679"/>
    </source>
</evidence>
<dbReference type="InterPro" id="IPR003594">
    <property type="entry name" value="HATPase_dom"/>
</dbReference>
<feature type="transmembrane region" description="Helical" evidence="9">
    <location>
        <begin position="111"/>
        <end position="130"/>
    </location>
</feature>
<evidence type="ECO:0000259" key="10">
    <source>
        <dbReference type="SMART" id="SM00387"/>
    </source>
</evidence>